<dbReference type="InterPro" id="IPR020616">
    <property type="entry name" value="Thiolase_N"/>
</dbReference>
<gene>
    <name evidence="7" type="ORF">H9639_02250</name>
</gene>
<dbReference type="PIRSF" id="PIRSF000429">
    <property type="entry name" value="Ac-CoA_Ac_transf"/>
    <property type="match status" value="1"/>
</dbReference>
<dbReference type="EC" id="2.3.1.9" evidence="7"/>
<dbReference type="InterPro" id="IPR002155">
    <property type="entry name" value="Thiolase"/>
</dbReference>
<dbReference type="EMBL" id="JACSQD010000001">
    <property type="protein sequence ID" value="MBD7994121.1"/>
    <property type="molecule type" value="Genomic_DNA"/>
</dbReference>
<dbReference type="Proteomes" id="UP000609874">
    <property type="component" value="Unassembled WGS sequence"/>
</dbReference>
<protein>
    <submittedName>
        <fullName evidence="7">Acetyl-CoA C-acetyltransferase</fullName>
        <ecNumber evidence="7">2.3.1.9</ecNumber>
    </submittedName>
</protein>
<keyword evidence="3 4" id="KW-0012">Acyltransferase</keyword>
<dbReference type="PANTHER" id="PTHR42689:SF1">
    <property type="entry name" value="ACETYL-COA ACYLTRANSFERASE FADA2 (3-KETOACYL-COA THIOLASE) (BETA-KETOTHIOLASE)-RELATED"/>
    <property type="match status" value="1"/>
</dbReference>
<dbReference type="NCBIfam" id="TIGR01930">
    <property type="entry name" value="AcCoA-C-Actrans"/>
    <property type="match status" value="1"/>
</dbReference>
<feature type="domain" description="Thiolase C-terminal" evidence="6">
    <location>
        <begin position="301"/>
        <end position="441"/>
    </location>
</feature>
<dbReference type="NCBIfam" id="NF006740">
    <property type="entry name" value="PRK09268.1"/>
    <property type="match status" value="1"/>
</dbReference>
<organism evidence="7 8">
    <name type="scientific">Arthrobacter gallicola</name>
    <dbReference type="NCBI Taxonomy" id="2762225"/>
    <lineage>
        <taxon>Bacteria</taxon>
        <taxon>Bacillati</taxon>
        <taxon>Actinomycetota</taxon>
        <taxon>Actinomycetes</taxon>
        <taxon>Micrococcales</taxon>
        <taxon>Micrococcaceae</taxon>
        <taxon>Arthrobacter</taxon>
    </lineage>
</organism>
<evidence type="ECO:0000256" key="1">
    <source>
        <dbReference type="ARBA" id="ARBA00010982"/>
    </source>
</evidence>
<accession>A0ABR8UNJ4</accession>
<dbReference type="Pfam" id="PF02803">
    <property type="entry name" value="Thiolase_C"/>
    <property type="match status" value="1"/>
</dbReference>
<dbReference type="Gene3D" id="3.40.47.10">
    <property type="match status" value="1"/>
</dbReference>
<dbReference type="PANTHER" id="PTHR42689">
    <property type="entry name" value="ACETYL-COA ACYLTRANSFERASE FADA2 (3-KETOACYL-COA THIOLASE) (BETA-KETOTHIOLASE)-RELATED"/>
    <property type="match status" value="1"/>
</dbReference>
<keyword evidence="8" id="KW-1185">Reference proteome</keyword>
<evidence type="ECO:0000256" key="4">
    <source>
        <dbReference type="RuleBase" id="RU003557"/>
    </source>
</evidence>
<name>A0ABR8UNJ4_9MICC</name>
<dbReference type="SUPFAM" id="SSF53901">
    <property type="entry name" value="Thiolase-like"/>
    <property type="match status" value="2"/>
</dbReference>
<comment type="caution">
    <text evidence="7">The sequence shown here is derived from an EMBL/GenBank/DDBJ whole genome shotgun (WGS) entry which is preliminary data.</text>
</comment>
<keyword evidence="2 4" id="KW-0808">Transferase</keyword>
<proteinExistence type="inferred from homology"/>
<feature type="domain" description="Thiolase N-terminal" evidence="5">
    <location>
        <begin position="23"/>
        <end position="292"/>
    </location>
</feature>
<dbReference type="CDD" id="cd00751">
    <property type="entry name" value="thiolase"/>
    <property type="match status" value="1"/>
</dbReference>
<evidence type="ECO:0000259" key="6">
    <source>
        <dbReference type="Pfam" id="PF02803"/>
    </source>
</evidence>
<dbReference type="InterPro" id="IPR016039">
    <property type="entry name" value="Thiolase-like"/>
</dbReference>
<dbReference type="RefSeq" id="WP_191806501.1">
    <property type="nucleotide sequence ID" value="NZ_JACSQD010000001.1"/>
</dbReference>
<dbReference type="Pfam" id="PF00108">
    <property type="entry name" value="Thiolase_N"/>
    <property type="match status" value="1"/>
</dbReference>
<evidence type="ECO:0000313" key="8">
    <source>
        <dbReference type="Proteomes" id="UP000609874"/>
    </source>
</evidence>
<evidence type="ECO:0000256" key="2">
    <source>
        <dbReference type="ARBA" id="ARBA00022679"/>
    </source>
</evidence>
<reference evidence="7 8" key="1">
    <citation type="submission" date="2020-08" db="EMBL/GenBank/DDBJ databases">
        <title>A Genomic Blueprint of the Chicken Gut Microbiome.</title>
        <authorList>
            <person name="Gilroy R."/>
            <person name="Ravi A."/>
            <person name="Getino M."/>
            <person name="Pursley I."/>
            <person name="Horton D.L."/>
            <person name="Alikhan N.-F."/>
            <person name="Baker D."/>
            <person name="Gharbi K."/>
            <person name="Hall N."/>
            <person name="Watson M."/>
            <person name="Adriaenssens E.M."/>
            <person name="Foster-Nyarko E."/>
            <person name="Jarju S."/>
            <person name="Secka A."/>
            <person name="Antonio M."/>
            <person name="Oren A."/>
            <person name="Chaudhuri R."/>
            <person name="La Ragione R.M."/>
            <person name="Hildebrand F."/>
            <person name="Pallen M.J."/>
        </authorList>
    </citation>
    <scope>NUCLEOTIDE SEQUENCE [LARGE SCALE GENOMIC DNA]</scope>
    <source>
        <strain evidence="7 8">Sa2CUA1</strain>
    </source>
</reference>
<sequence>MAAQPTSAPRPTQPAGPAVRNAVVIGGNRIPFARSGGAYAHSSNQDMLTAALDGLVARFGLQDERIGAVSAGAVLKHSRDFNLTRESVLGSALSPETPAYDVQQACATGLETVVSLANKIKLGQLESGIAGGVDSASDAPIAVSEGLRRALLDLSRARTTKQKIAAVAKIRPKDLAPNAPNTGEPRTGLSMGEHQALTTAQWKITRESQDELAYNSHRNLAAAYDRGFFDDLITPYRGLSRDSNLRPDTSLEKLASLKPVFGRALGDEATMTAGNSTPLTDGASVVLLGSEDYAREHDLPMLANIVDAEAGAVDFVHGRDGLLMAPAFAVPRLLARNNLSFDDFDFFEIHEAFAGTVLSTLAAWEDDEFCRTRLGLEGPLGSIDRSRLNVNGSSLAAGHPFAATGGRIVASLAKMLHEKGTGRGLISICAAGGQGLVAILEAR</sequence>
<dbReference type="GO" id="GO:0003985">
    <property type="term" value="F:acetyl-CoA C-acetyltransferase activity"/>
    <property type="evidence" value="ECO:0007669"/>
    <property type="project" value="UniProtKB-EC"/>
</dbReference>
<evidence type="ECO:0000259" key="5">
    <source>
        <dbReference type="Pfam" id="PF00108"/>
    </source>
</evidence>
<evidence type="ECO:0000256" key="3">
    <source>
        <dbReference type="ARBA" id="ARBA00023315"/>
    </source>
</evidence>
<comment type="similarity">
    <text evidence="1 4">Belongs to the thiolase-like superfamily. Thiolase family.</text>
</comment>
<dbReference type="InterPro" id="IPR050521">
    <property type="entry name" value="3-ketoacyl-CoA_Thiolase"/>
</dbReference>
<dbReference type="InterPro" id="IPR020617">
    <property type="entry name" value="Thiolase_C"/>
</dbReference>
<evidence type="ECO:0000313" key="7">
    <source>
        <dbReference type="EMBL" id="MBD7994121.1"/>
    </source>
</evidence>